<dbReference type="InterPro" id="IPR050267">
    <property type="entry name" value="Anti-sigma-factor_SerPK"/>
</dbReference>
<dbReference type="Proteomes" id="UP001254848">
    <property type="component" value="Unassembled WGS sequence"/>
</dbReference>
<sequence>MKQVAENTFTASIENIPQMVAFVAENAAAVGVHPKRVMHLELATEEAVTNICSYAYEVPPGLVSIRISRSDVAVQVDFSDNGVPFDPLAAEAPDIQADLDNREIGGLGIFLIRRLLDEVHYHRRDNRNILTLVIKNAPE</sequence>
<keyword evidence="4" id="KW-1185">Reference proteome</keyword>
<keyword evidence="1" id="KW-0418">Kinase</keyword>
<gene>
    <name evidence="3" type="ORF">Q4T40_01205</name>
</gene>
<dbReference type="Pfam" id="PF13581">
    <property type="entry name" value="HATPase_c_2"/>
    <property type="match status" value="1"/>
</dbReference>
<keyword evidence="1" id="KW-0723">Serine/threonine-protein kinase</keyword>
<feature type="domain" description="Histidine kinase/HSP90-like ATPase" evidence="2">
    <location>
        <begin position="9"/>
        <end position="133"/>
    </location>
</feature>
<dbReference type="PANTHER" id="PTHR35526:SF6">
    <property type="entry name" value="SLR1861 PROTEIN"/>
    <property type="match status" value="1"/>
</dbReference>
<dbReference type="GO" id="GO:0005524">
    <property type="term" value="F:ATP binding"/>
    <property type="evidence" value="ECO:0007669"/>
    <property type="project" value="UniProtKB-KW"/>
</dbReference>
<accession>A0ABU3NUM6</accession>
<comment type="caution">
    <text evidence="3">The sequence shown here is derived from an EMBL/GenBank/DDBJ whole genome shotgun (WGS) entry which is preliminary data.</text>
</comment>
<organism evidence="3 4">
    <name type="scientific">Anaeroselena agilis</name>
    <dbReference type="NCBI Taxonomy" id="3063788"/>
    <lineage>
        <taxon>Bacteria</taxon>
        <taxon>Bacillati</taxon>
        <taxon>Bacillota</taxon>
        <taxon>Negativicutes</taxon>
        <taxon>Acetonemataceae</taxon>
        <taxon>Anaeroselena</taxon>
    </lineage>
</organism>
<dbReference type="InterPro" id="IPR036890">
    <property type="entry name" value="HATPase_C_sf"/>
</dbReference>
<keyword evidence="3" id="KW-0067">ATP-binding</keyword>
<evidence type="ECO:0000256" key="1">
    <source>
        <dbReference type="ARBA" id="ARBA00022527"/>
    </source>
</evidence>
<evidence type="ECO:0000259" key="2">
    <source>
        <dbReference type="Pfam" id="PF13581"/>
    </source>
</evidence>
<dbReference type="EC" id="2.7.13.3" evidence="3"/>
<proteinExistence type="predicted"/>
<dbReference type="PANTHER" id="PTHR35526">
    <property type="entry name" value="ANTI-SIGMA-F FACTOR RSBW-RELATED"/>
    <property type="match status" value="1"/>
</dbReference>
<evidence type="ECO:0000313" key="4">
    <source>
        <dbReference type="Proteomes" id="UP001254848"/>
    </source>
</evidence>
<dbReference type="EMBL" id="JAUOZS010000001">
    <property type="protein sequence ID" value="MDT8899867.1"/>
    <property type="molecule type" value="Genomic_DNA"/>
</dbReference>
<name>A0ABU3NUM6_9FIRM</name>
<dbReference type="RefSeq" id="WP_413778434.1">
    <property type="nucleotide sequence ID" value="NZ_JAUOZS010000001.1"/>
</dbReference>
<evidence type="ECO:0000313" key="3">
    <source>
        <dbReference type="EMBL" id="MDT8899867.1"/>
    </source>
</evidence>
<reference evidence="3 4" key="1">
    <citation type="submission" date="2023-07" db="EMBL/GenBank/DDBJ databases">
        <title>The novel representative of Negativicutes class, Anaeroselena agilis gen. nov. sp. nov.</title>
        <authorList>
            <person name="Prokofeva M.I."/>
            <person name="Elcheninov A.G."/>
            <person name="Klyukina A."/>
            <person name="Kublanov I.V."/>
            <person name="Frolov E.N."/>
            <person name="Podosokorskaya O.A."/>
        </authorList>
    </citation>
    <scope>NUCLEOTIDE SEQUENCE [LARGE SCALE GENOMIC DNA]</scope>
    <source>
        <strain evidence="3 4">4137-cl</strain>
    </source>
</reference>
<protein>
    <submittedName>
        <fullName evidence="3">ATP-binding protein</fullName>
        <ecNumber evidence="3">2.7.13.3</ecNumber>
    </submittedName>
</protein>
<keyword evidence="3" id="KW-0808">Transferase</keyword>
<dbReference type="CDD" id="cd16936">
    <property type="entry name" value="HATPase_RsbW-like"/>
    <property type="match status" value="1"/>
</dbReference>
<dbReference type="GO" id="GO:0004673">
    <property type="term" value="F:protein histidine kinase activity"/>
    <property type="evidence" value="ECO:0007669"/>
    <property type="project" value="UniProtKB-EC"/>
</dbReference>
<dbReference type="InterPro" id="IPR003594">
    <property type="entry name" value="HATPase_dom"/>
</dbReference>
<dbReference type="Gene3D" id="3.30.565.10">
    <property type="entry name" value="Histidine kinase-like ATPase, C-terminal domain"/>
    <property type="match status" value="1"/>
</dbReference>
<keyword evidence="3" id="KW-0547">Nucleotide-binding</keyword>
<dbReference type="SUPFAM" id="SSF55874">
    <property type="entry name" value="ATPase domain of HSP90 chaperone/DNA topoisomerase II/histidine kinase"/>
    <property type="match status" value="1"/>
</dbReference>